<dbReference type="Pfam" id="PF20465">
    <property type="entry name" value="MmeI_hel"/>
    <property type="match status" value="1"/>
</dbReference>
<dbReference type="PANTHER" id="PTHR33841:SF1">
    <property type="entry name" value="DNA METHYLTRANSFERASE A"/>
    <property type="match status" value="1"/>
</dbReference>
<dbReference type="InterPro" id="IPR046819">
    <property type="entry name" value="MmeI_hel"/>
</dbReference>
<dbReference type="InterPro" id="IPR046816">
    <property type="entry name" value="MmeI_Mtase"/>
</dbReference>
<dbReference type="InterPro" id="IPR046820">
    <property type="entry name" value="MmeI_TRD"/>
</dbReference>
<evidence type="ECO:0000313" key="10">
    <source>
        <dbReference type="EMBL" id="EFB36290.1"/>
    </source>
</evidence>
<dbReference type="Pfam" id="PF20473">
    <property type="entry name" value="MmeI_Mtase"/>
    <property type="match status" value="1"/>
</dbReference>
<gene>
    <name evidence="10" type="ORF">PREVCOP_04179</name>
</gene>
<evidence type="ECO:0000256" key="3">
    <source>
        <dbReference type="ARBA" id="ARBA00022679"/>
    </source>
</evidence>
<feature type="domain" description="MmeI-like helicase spacer" evidence="6">
    <location>
        <begin position="183"/>
        <end position="261"/>
    </location>
</feature>
<dbReference type="InterPro" id="IPR046818">
    <property type="entry name" value="MmeI_C"/>
</dbReference>
<name>D1PAF4_9BACT</name>
<dbReference type="SUPFAM" id="SSF53335">
    <property type="entry name" value="S-adenosyl-L-methionine-dependent methyltransferases"/>
    <property type="match status" value="1"/>
</dbReference>
<dbReference type="Pfam" id="PF20467">
    <property type="entry name" value="MmeI_C"/>
    <property type="match status" value="1"/>
</dbReference>
<dbReference type="Proteomes" id="UP000004477">
    <property type="component" value="Unassembled WGS sequence"/>
</dbReference>
<proteinExistence type="predicted"/>
<dbReference type="EMBL" id="ACBX02000007">
    <property type="protein sequence ID" value="EFB36290.1"/>
    <property type="molecule type" value="Genomic_DNA"/>
</dbReference>
<dbReference type="EC" id="2.1.1.72" evidence="1"/>
<evidence type="ECO:0000259" key="8">
    <source>
        <dbReference type="Pfam" id="PF20467"/>
    </source>
</evidence>
<dbReference type="REBASE" id="251394">
    <property type="entry name" value="PcoORF4179P"/>
</dbReference>
<feature type="domain" description="MmeI-like DNA-methyltransferase" evidence="9">
    <location>
        <begin position="371"/>
        <end position="624"/>
    </location>
</feature>
<reference evidence="10" key="1">
    <citation type="submission" date="2009-11" db="EMBL/GenBank/DDBJ databases">
        <authorList>
            <person name="Weinstock G."/>
            <person name="Sodergren E."/>
            <person name="Clifton S."/>
            <person name="Fulton L."/>
            <person name="Fulton B."/>
            <person name="Courtney L."/>
            <person name="Fronick C."/>
            <person name="Harrison M."/>
            <person name="Strong C."/>
            <person name="Farmer C."/>
            <person name="Delahaunty K."/>
            <person name="Markovic C."/>
            <person name="Hall O."/>
            <person name="Minx P."/>
            <person name="Tomlinson C."/>
            <person name="Mitreva M."/>
            <person name="Nelson J."/>
            <person name="Hou S."/>
            <person name="Wollam A."/>
            <person name="Pepin K.H."/>
            <person name="Johnson M."/>
            <person name="Bhonagiri V."/>
            <person name="Nash W.E."/>
            <person name="Warren W."/>
            <person name="Chinwalla A."/>
            <person name="Mardis E.R."/>
            <person name="Wilson R.K."/>
        </authorList>
    </citation>
    <scope>NUCLEOTIDE SEQUENCE [LARGE SCALE GENOMIC DNA]</scope>
    <source>
        <strain evidence="10">DSM 18205</strain>
    </source>
</reference>
<dbReference type="Pfam" id="PF20466">
    <property type="entry name" value="MmeI_TRD"/>
    <property type="match status" value="1"/>
</dbReference>
<dbReference type="PaxDb" id="537011-PREVCOP_04179"/>
<feature type="domain" description="MmeI-like C-terminal" evidence="8">
    <location>
        <begin position="846"/>
        <end position="924"/>
    </location>
</feature>
<evidence type="ECO:0000259" key="5">
    <source>
        <dbReference type="Pfam" id="PF20464"/>
    </source>
</evidence>
<evidence type="ECO:0000256" key="1">
    <source>
        <dbReference type="ARBA" id="ARBA00011900"/>
    </source>
</evidence>
<dbReference type="Gene3D" id="3.40.50.150">
    <property type="entry name" value="Vaccinia Virus protein VP39"/>
    <property type="match status" value="1"/>
</dbReference>
<dbReference type="AlphaFoldDB" id="D1PAF4"/>
<evidence type="ECO:0000313" key="11">
    <source>
        <dbReference type="Proteomes" id="UP000004477"/>
    </source>
</evidence>
<dbReference type="HOGENOM" id="CLU_005831_3_0_10"/>
<sequence>MLPSATEVMAKKQQLSYKEIESRLESFKTKVVPASEVGYEILKAFGKSEKDVSRYKEGKGVLKTFDGLLIKGLFCYQAVDTLHLTTRLEALKTDAQVKKAAPKIIAVSDGEILLACDTRENDTYEQKLVKMHSDFGFFYPLMNVERVHTTAENPADVKAAEKLAKLHDEIRAYNEYNSDDDLHDLNIFITRLLFCFFAEDTGIFAENLFTNFIKQFTKEDGSDLGEMLGQAFQVMNVPNKERSEELTKEINQFPYVNGGLFASDIPIPKMGYKARKIIIECGDLDWKDINPDIFGSMIQAVVNPDVRAKEGMHYTSVPNIMKVINPLFMDDLRGEYKKLEEFYEQKKNLLDMSALSQNQFIDECKPIINGCNKLMVRMSKMKFFDPACGSGNFLIITYKQLRLLEMDILHLRKKCTPEQMLDFIDGSCIRLEQFFGIELLDFPHEVAMLSLWLAEHQMNNKFHADFGVNVAALPLHNINQIKCGNACRMDWEVVCPHTKDEEVFVFGNPPYLGSKLQTKEQKEDISYVFGKLKNSKILDYITIWFYLGAKYIHESKAKYAYVSTNSICQGEQVSVLWPQILKMNEEIAFAYTSFKWTNNAKYNAGVTVVIVGVFNKSNNKKLLFTSDKQIESSVINPYLSVGTETIVYKDVHTPDGYPKLCFGCMPYDNGNLLFNKVEYEDFIAKYSSFSKYLRMMYGSEEFINGKPRYCLWIDEQDADEALKNEEIARRVERTKELRLDSTDAACLKLAEKPYQFREHPILDRDKIIIPRVSSERRKYIPMGFLDKGTVISDSAFAIYDASLWLFGFLTSEMHMVWVRTVGGRLKTDYRYSAGLCYNTFPFPSISDTKKSEIEEAATNVLLARENYPEKTLADLYDPEKMPEDLRTAHEELDAIVESCYPGAPFPNDEARLECLFKLYEKMTANK</sequence>
<dbReference type="InterPro" id="IPR046817">
    <property type="entry name" value="MmeI_N"/>
</dbReference>
<protein>
    <recommendedName>
        <fullName evidence="1">site-specific DNA-methyltransferase (adenine-specific)</fullName>
        <ecNumber evidence="1">2.1.1.72</ecNumber>
    </recommendedName>
</protein>
<evidence type="ECO:0000259" key="6">
    <source>
        <dbReference type="Pfam" id="PF20465"/>
    </source>
</evidence>
<comment type="caution">
    <text evidence="10">The sequence shown here is derived from an EMBL/GenBank/DDBJ whole genome shotgun (WGS) entry which is preliminary data.</text>
</comment>
<feature type="domain" description="MmeI-like target recognition" evidence="7">
    <location>
        <begin position="643"/>
        <end position="844"/>
    </location>
</feature>
<accession>D1PAF4</accession>
<dbReference type="GO" id="GO:0009007">
    <property type="term" value="F:site-specific DNA-methyltransferase (adenine-specific) activity"/>
    <property type="evidence" value="ECO:0007669"/>
    <property type="project" value="UniProtKB-EC"/>
</dbReference>
<organism evidence="10 11">
    <name type="scientific">Segatella copri DSM 18205</name>
    <dbReference type="NCBI Taxonomy" id="537011"/>
    <lineage>
        <taxon>Bacteria</taxon>
        <taxon>Pseudomonadati</taxon>
        <taxon>Bacteroidota</taxon>
        <taxon>Bacteroidia</taxon>
        <taxon>Bacteroidales</taxon>
        <taxon>Prevotellaceae</taxon>
        <taxon>Segatella</taxon>
    </lineage>
</organism>
<keyword evidence="3" id="KW-0808">Transferase</keyword>
<feature type="domain" description="MmeI-like N-terminal" evidence="5">
    <location>
        <begin position="40"/>
        <end position="171"/>
    </location>
</feature>
<evidence type="ECO:0000256" key="4">
    <source>
        <dbReference type="ARBA" id="ARBA00047942"/>
    </source>
</evidence>
<dbReference type="InterPro" id="IPR050953">
    <property type="entry name" value="N4_N6_ade-DNA_methylase"/>
</dbReference>
<dbReference type="Pfam" id="PF20464">
    <property type="entry name" value="MmeI_N"/>
    <property type="match status" value="1"/>
</dbReference>
<keyword evidence="11" id="KW-1185">Reference proteome</keyword>
<dbReference type="PANTHER" id="PTHR33841">
    <property type="entry name" value="DNA METHYLTRANSFERASE YEEA-RELATED"/>
    <property type="match status" value="1"/>
</dbReference>
<dbReference type="STRING" id="537011.PREVCOP_04179"/>
<evidence type="ECO:0000259" key="7">
    <source>
        <dbReference type="Pfam" id="PF20466"/>
    </source>
</evidence>
<dbReference type="GO" id="GO:0032259">
    <property type="term" value="P:methylation"/>
    <property type="evidence" value="ECO:0007669"/>
    <property type="project" value="UniProtKB-KW"/>
</dbReference>
<dbReference type="InterPro" id="IPR029063">
    <property type="entry name" value="SAM-dependent_MTases_sf"/>
</dbReference>
<comment type="catalytic activity">
    <reaction evidence="4">
        <text>a 2'-deoxyadenosine in DNA + S-adenosyl-L-methionine = an N(6)-methyl-2'-deoxyadenosine in DNA + S-adenosyl-L-homocysteine + H(+)</text>
        <dbReference type="Rhea" id="RHEA:15197"/>
        <dbReference type="Rhea" id="RHEA-COMP:12418"/>
        <dbReference type="Rhea" id="RHEA-COMP:12419"/>
        <dbReference type="ChEBI" id="CHEBI:15378"/>
        <dbReference type="ChEBI" id="CHEBI:57856"/>
        <dbReference type="ChEBI" id="CHEBI:59789"/>
        <dbReference type="ChEBI" id="CHEBI:90615"/>
        <dbReference type="ChEBI" id="CHEBI:90616"/>
        <dbReference type="EC" id="2.1.1.72"/>
    </reaction>
</comment>
<evidence type="ECO:0000259" key="9">
    <source>
        <dbReference type="Pfam" id="PF20473"/>
    </source>
</evidence>
<evidence type="ECO:0000256" key="2">
    <source>
        <dbReference type="ARBA" id="ARBA00022603"/>
    </source>
</evidence>
<keyword evidence="2" id="KW-0489">Methyltransferase</keyword>